<evidence type="ECO:0000256" key="7">
    <source>
        <dbReference type="ARBA" id="ARBA00023136"/>
    </source>
</evidence>
<feature type="transmembrane region" description="Helical" evidence="8">
    <location>
        <begin position="219"/>
        <end position="241"/>
    </location>
</feature>
<accession>A0A1I5SDV0</accession>
<feature type="transmembrane region" description="Helical" evidence="8">
    <location>
        <begin position="103"/>
        <end position="128"/>
    </location>
</feature>
<keyword evidence="3 8" id="KW-0813">Transport</keyword>
<feature type="transmembrane region" description="Helical" evidence="8">
    <location>
        <begin position="337"/>
        <end position="356"/>
    </location>
</feature>
<evidence type="ECO:0000256" key="8">
    <source>
        <dbReference type="RuleBase" id="RU362101"/>
    </source>
</evidence>
<evidence type="ECO:0000256" key="5">
    <source>
        <dbReference type="ARBA" id="ARBA00022692"/>
    </source>
</evidence>
<proteinExistence type="inferred from homology"/>
<evidence type="ECO:0000256" key="3">
    <source>
        <dbReference type="ARBA" id="ARBA00022448"/>
    </source>
</evidence>
<evidence type="ECO:0000313" key="10">
    <source>
        <dbReference type="Proteomes" id="UP000199137"/>
    </source>
</evidence>
<dbReference type="PANTHER" id="PTHR31611:SF0">
    <property type="entry name" value="HIGH-AFFINITY NICKEL TRANSPORT PROTEIN NIC1"/>
    <property type="match status" value="1"/>
</dbReference>
<keyword evidence="7 8" id="KW-0472">Membrane</keyword>
<keyword evidence="5 8" id="KW-0812">Transmembrane</keyword>
<dbReference type="GO" id="GO:0012505">
    <property type="term" value="C:endomembrane system"/>
    <property type="evidence" value="ECO:0007669"/>
    <property type="project" value="UniProtKB-SubCell"/>
</dbReference>
<evidence type="ECO:0000256" key="2">
    <source>
        <dbReference type="ARBA" id="ARBA00010892"/>
    </source>
</evidence>
<dbReference type="GO" id="GO:0005886">
    <property type="term" value="C:plasma membrane"/>
    <property type="evidence" value="ECO:0007669"/>
    <property type="project" value="UniProtKB-SubCell"/>
</dbReference>
<feature type="transmembrane region" description="Helical" evidence="8">
    <location>
        <begin position="148"/>
        <end position="173"/>
    </location>
</feature>
<sequence length="379" mass="40016">MSTRPSRSTADGAAPRRRALSRRDRVSVAAMAGFILLLNGIGWGVLSVAVAPAHYDLGGGAVFGMGLGITAFSLGMRHAFDADHIAAIDSTTRKLLAEGTRPLSVGFWFSLGHSTVVFVLCLLLSAGVRAFAGQIADSSSALHHATGLIGASVSGVFLCAIGFLNAVVLVGIVKAGRRLRAGHETEAELERRLDNRGFVNRVLNGATTAVRKPWHIYPVGVLFGLGFDTATEVALLVLAAGTAAFALPWYAILVLPILFAAGMTLFDTTDGCLMNFAYRWAFTRPARKIFYNLVVTALSAAAALIIGAVELATALAAGTGAETGPLAALARLDLDDVGFALVGLFAVTWIVALLVWRFGKIEQRWSAHRSPGSTTDRRR</sequence>
<keyword evidence="4" id="KW-0533">Nickel</keyword>
<dbReference type="GO" id="GO:0015099">
    <property type="term" value="F:nickel cation transmembrane transporter activity"/>
    <property type="evidence" value="ECO:0007669"/>
    <property type="project" value="UniProtKB-UniRule"/>
</dbReference>
<keyword evidence="6 8" id="KW-1133">Transmembrane helix</keyword>
<dbReference type="Proteomes" id="UP000199137">
    <property type="component" value="Unassembled WGS sequence"/>
</dbReference>
<evidence type="ECO:0000313" key="9">
    <source>
        <dbReference type="EMBL" id="SFP68928.1"/>
    </source>
</evidence>
<evidence type="ECO:0000256" key="4">
    <source>
        <dbReference type="ARBA" id="ARBA00022596"/>
    </source>
</evidence>
<evidence type="ECO:0000256" key="6">
    <source>
        <dbReference type="ARBA" id="ARBA00022989"/>
    </source>
</evidence>
<dbReference type="InterPro" id="IPR004688">
    <property type="entry name" value="Ni/Co_transpt"/>
</dbReference>
<dbReference type="STRING" id="112413.SAMN05421854_106291"/>
<feature type="transmembrane region" description="Helical" evidence="8">
    <location>
        <begin position="247"/>
        <end position="268"/>
    </location>
</feature>
<dbReference type="Pfam" id="PF03824">
    <property type="entry name" value="NicO"/>
    <property type="match status" value="1"/>
</dbReference>
<feature type="transmembrane region" description="Helical" evidence="8">
    <location>
        <begin position="289"/>
        <end position="317"/>
    </location>
</feature>
<organism evidence="9 10">
    <name type="scientific">Amycolatopsis rubida</name>
    <dbReference type="NCBI Taxonomy" id="112413"/>
    <lineage>
        <taxon>Bacteria</taxon>
        <taxon>Bacillati</taxon>
        <taxon>Actinomycetota</taxon>
        <taxon>Actinomycetes</taxon>
        <taxon>Pseudonocardiales</taxon>
        <taxon>Pseudonocardiaceae</taxon>
        <taxon>Amycolatopsis</taxon>
    </lineage>
</organism>
<dbReference type="PANTHER" id="PTHR31611">
    <property type="entry name" value="HIGH-AFFINITY NICKEL TRANSPORT PROTEIN NIC1"/>
    <property type="match status" value="1"/>
</dbReference>
<feature type="transmembrane region" description="Helical" evidence="8">
    <location>
        <begin position="57"/>
        <end position="75"/>
    </location>
</feature>
<feature type="transmembrane region" description="Helical" evidence="8">
    <location>
        <begin position="26"/>
        <end position="51"/>
    </location>
</feature>
<name>A0A1I5SDV0_9PSEU</name>
<comment type="similarity">
    <text evidence="2 8">Belongs to the NiCoT transporter (TC 2.A.52) family.</text>
</comment>
<dbReference type="AlphaFoldDB" id="A0A1I5SDV0"/>
<dbReference type="EMBL" id="FOWC01000006">
    <property type="protein sequence ID" value="SFP68928.1"/>
    <property type="molecule type" value="Genomic_DNA"/>
</dbReference>
<dbReference type="NCBIfam" id="TIGR00802">
    <property type="entry name" value="nico"/>
    <property type="match status" value="1"/>
</dbReference>
<reference evidence="9 10" key="1">
    <citation type="submission" date="2016-10" db="EMBL/GenBank/DDBJ databases">
        <authorList>
            <person name="de Groot N.N."/>
        </authorList>
    </citation>
    <scope>NUCLEOTIDE SEQUENCE [LARGE SCALE GENOMIC DNA]</scope>
    <source>
        <strain evidence="9 10">DSM 44637</strain>
    </source>
</reference>
<gene>
    <name evidence="9" type="ORF">SAMN05421854_106291</name>
</gene>
<comment type="subcellular location">
    <subcellularLocation>
        <location evidence="8">Cell membrane</location>
        <topology evidence="8">Multi-pass membrane protein</topology>
    </subcellularLocation>
    <subcellularLocation>
        <location evidence="1">Endomembrane system</location>
        <topology evidence="1">Multi-pass membrane protein</topology>
    </subcellularLocation>
</comment>
<dbReference type="InterPro" id="IPR011541">
    <property type="entry name" value="Ni/Co_transpt_high_affinity"/>
</dbReference>
<evidence type="ECO:0000256" key="1">
    <source>
        <dbReference type="ARBA" id="ARBA00004127"/>
    </source>
</evidence>
<protein>
    <recommendedName>
        <fullName evidence="8">Nickel/cobalt efflux system</fullName>
    </recommendedName>
</protein>